<dbReference type="EMBL" id="CP122959">
    <property type="protein sequence ID" value="WGI19555.1"/>
    <property type="molecule type" value="Genomic_DNA"/>
</dbReference>
<dbReference type="Gene3D" id="2.60.120.10">
    <property type="entry name" value="Jelly Rolls"/>
    <property type="match status" value="1"/>
</dbReference>
<feature type="domain" description="HTH crp-type" evidence="5">
    <location>
        <begin position="153"/>
        <end position="227"/>
    </location>
</feature>
<evidence type="ECO:0000313" key="6">
    <source>
        <dbReference type="EMBL" id="SPE21820.1"/>
    </source>
</evidence>
<name>A0A094Y245_LATSK</name>
<dbReference type="GO" id="GO:0003700">
    <property type="term" value="F:DNA-binding transcription factor activity"/>
    <property type="evidence" value="ECO:0007669"/>
    <property type="project" value="TreeGrafter"/>
</dbReference>
<keyword evidence="3" id="KW-0804">Transcription</keyword>
<accession>A0A094Y245</accession>
<dbReference type="CDD" id="cd00038">
    <property type="entry name" value="CAP_ED"/>
    <property type="match status" value="1"/>
</dbReference>
<dbReference type="Pfam" id="PF00027">
    <property type="entry name" value="cNMP_binding"/>
    <property type="match status" value="1"/>
</dbReference>
<protein>
    <submittedName>
        <fullName evidence="7">Crp/Fnr family transcriptional regulator</fullName>
    </submittedName>
    <submittedName>
        <fullName evidence="6">HTH-type transcriptional regulator ArcR</fullName>
    </submittedName>
</protein>
<dbReference type="SUPFAM" id="SSF46785">
    <property type="entry name" value="Winged helix' DNA-binding domain"/>
    <property type="match status" value="1"/>
</dbReference>
<dbReference type="PANTHER" id="PTHR24567:SF74">
    <property type="entry name" value="HTH-TYPE TRANSCRIPTIONAL REGULATOR ARCR"/>
    <property type="match status" value="1"/>
</dbReference>
<dbReference type="InterPro" id="IPR014710">
    <property type="entry name" value="RmlC-like_jellyroll"/>
</dbReference>
<reference evidence="7" key="2">
    <citation type="submission" date="2023-04" db="EMBL/GenBank/DDBJ databases">
        <title>Novel strain of Lactilactobacillus sakei and use thereof.</title>
        <authorList>
            <person name="Kim S.Y."/>
        </authorList>
    </citation>
    <scope>NUCLEOTIDE SEQUENCE</scope>
    <source>
        <strain evidence="7">HUP1</strain>
    </source>
</reference>
<dbReference type="PANTHER" id="PTHR24567">
    <property type="entry name" value="CRP FAMILY TRANSCRIPTIONAL REGULATORY PROTEIN"/>
    <property type="match status" value="1"/>
</dbReference>
<gene>
    <name evidence="6" type="primary">arcR</name>
    <name evidence="6" type="ORF">LAS9267_01512</name>
    <name evidence="7" type="ORF">QBD03_02095</name>
</gene>
<dbReference type="EMBL" id="OKRC01000007">
    <property type="protein sequence ID" value="SPE21820.1"/>
    <property type="molecule type" value="Genomic_DNA"/>
</dbReference>
<proteinExistence type="predicted"/>
<dbReference type="SMART" id="SM00100">
    <property type="entry name" value="cNMP"/>
    <property type="match status" value="1"/>
</dbReference>
<evidence type="ECO:0000313" key="8">
    <source>
        <dbReference type="Proteomes" id="UP000239650"/>
    </source>
</evidence>
<dbReference type="InterPro" id="IPR036390">
    <property type="entry name" value="WH_DNA-bd_sf"/>
</dbReference>
<evidence type="ECO:0000256" key="1">
    <source>
        <dbReference type="ARBA" id="ARBA00023015"/>
    </source>
</evidence>
<dbReference type="GO" id="GO:0003677">
    <property type="term" value="F:DNA binding"/>
    <property type="evidence" value="ECO:0007669"/>
    <property type="project" value="UniProtKB-KW"/>
</dbReference>
<evidence type="ECO:0000256" key="3">
    <source>
        <dbReference type="ARBA" id="ARBA00023163"/>
    </source>
</evidence>
<dbReference type="Proteomes" id="UP000239650">
    <property type="component" value="Unassembled WGS sequence"/>
</dbReference>
<dbReference type="PROSITE" id="PS51063">
    <property type="entry name" value="HTH_CRP_2"/>
    <property type="match status" value="1"/>
</dbReference>
<dbReference type="InterPro" id="IPR036388">
    <property type="entry name" value="WH-like_DNA-bd_sf"/>
</dbReference>
<dbReference type="InterPro" id="IPR012318">
    <property type="entry name" value="HTH_CRP"/>
</dbReference>
<dbReference type="InterPro" id="IPR050397">
    <property type="entry name" value="Env_Response_Regulators"/>
</dbReference>
<dbReference type="SUPFAM" id="SSF51206">
    <property type="entry name" value="cAMP-binding domain-like"/>
    <property type="match status" value="1"/>
</dbReference>
<dbReference type="Pfam" id="PF13545">
    <property type="entry name" value="HTH_Crp_2"/>
    <property type="match status" value="1"/>
</dbReference>
<dbReference type="Gene3D" id="1.10.10.10">
    <property type="entry name" value="Winged helix-like DNA-binding domain superfamily/Winged helix DNA-binding domain"/>
    <property type="match status" value="1"/>
</dbReference>
<sequence length="233" mass="27443">MIAADEYPRYIQYLRTRPEFIDFSDEEMNILMNNMKVKDFHKGQELFDQTDERSRFYFVVSGLVRAERTDESDEFTFYTYIKQNLAFPYRGMFTDQYYPYTARAMTDIEIIYFPMATFEHLLQKNTDSIVKVVQEMGSIISESEDQIQRMVTSSAKQRVIQALKIFEINLGEPLRCGRSYIPYPITVKELATMSGTTRETAGQIVKQLAAQKLLSYEHKEFRFEKAFFKDDLA</sequence>
<dbReference type="GO" id="GO:0005829">
    <property type="term" value="C:cytosol"/>
    <property type="evidence" value="ECO:0007669"/>
    <property type="project" value="TreeGrafter"/>
</dbReference>
<evidence type="ECO:0000313" key="7">
    <source>
        <dbReference type="EMBL" id="WGI19555.1"/>
    </source>
</evidence>
<dbReference type="GeneID" id="57133204"/>
<feature type="domain" description="Cyclic nucleotide-binding" evidence="4">
    <location>
        <begin position="19"/>
        <end position="139"/>
    </location>
</feature>
<evidence type="ECO:0000256" key="2">
    <source>
        <dbReference type="ARBA" id="ARBA00023125"/>
    </source>
</evidence>
<dbReference type="RefSeq" id="WP_016264649.1">
    <property type="nucleotide sequence ID" value="NZ_BJLN01000004.1"/>
</dbReference>
<reference evidence="6 8" key="1">
    <citation type="submission" date="2018-02" db="EMBL/GenBank/DDBJ databases">
        <authorList>
            <person name="Rodrigo-Torres L."/>
            <person name="Arahal R. D."/>
            <person name="Lucena T."/>
        </authorList>
    </citation>
    <scope>NUCLEOTIDE SEQUENCE [LARGE SCALE GENOMIC DNA]</scope>
    <source>
        <strain evidence="6 8">CECT 9267</strain>
    </source>
</reference>
<evidence type="ECO:0000259" key="5">
    <source>
        <dbReference type="PROSITE" id="PS51063"/>
    </source>
</evidence>
<organism evidence="6 8">
    <name type="scientific">Latilactobacillus sakei</name>
    <name type="common">Lactobacillus sakei</name>
    <dbReference type="NCBI Taxonomy" id="1599"/>
    <lineage>
        <taxon>Bacteria</taxon>
        <taxon>Bacillati</taxon>
        <taxon>Bacillota</taxon>
        <taxon>Bacilli</taxon>
        <taxon>Lactobacillales</taxon>
        <taxon>Lactobacillaceae</taxon>
        <taxon>Latilactobacillus</taxon>
    </lineage>
</organism>
<keyword evidence="2" id="KW-0238">DNA-binding</keyword>
<keyword evidence="1" id="KW-0805">Transcription regulation</keyword>
<dbReference type="Proteomes" id="UP001179858">
    <property type="component" value="Chromosome"/>
</dbReference>
<dbReference type="PROSITE" id="PS50042">
    <property type="entry name" value="CNMP_BINDING_3"/>
    <property type="match status" value="1"/>
</dbReference>
<dbReference type="InterPro" id="IPR018490">
    <property type="entry name" value="cNMP-bd_dom_sf"/>
</dbReference>
<dbReference type="InterPro" id="IPR000595">
    <property type="entry name" value="cNMP-bd_dom"/>
</dbReference>
<evidence type="ECO:0000259" key="4">
    <source>
        <dbReference type="PROSITE" id="PS50042"/>
    </source>
</evidence>
<dbReference type="AlphaFoldDB" id="A0A094Y245"/>